<dbReference type="KEGG" id="mpp:MICPUCDRAFT_58994"/>
<feature type="coiled-coil region" evidence="1">
    <location>
        <begin position="57"/>
        <end position="84"/>
    </location>
</feature>
<feature type="compositionally biased region" description="Basic and acidic residues" evidence="2">
    <location>
        <begin position="122"/>
        <end position="139"/>
    </location>
</feature>
<dbReference type="AlphaFoldDB" id="C1MUZ6"/>
<organism evidence="4">
    <name type="scientific">Micromonas pusilla (strain CCMP1545)</name>
    <name type="common">Picoplanktonic green alga</name>
    <dbReference type="NCBI Taxonomy" id="564608"/>
    <lineage>
        <taxon>Eukaryota</taxon>
        <taxon>Viridiplantae</taxon>
        <taxon>Chlorophyta</taxon>
        <taxon>Mamiellophyceae</taxon>
        <taxon>Mamiellales</taxon>
        <taxon>Mamiellaceae</taxon>
        <taxon>Micromonas</taxon>
    </lineage>
</organism>
<feature type="region of interest" description="Disordered" evidence="2">
    <location>
        <begin position="118"/>
        <end position="139"/>
    </location>
</feature>
<keyword evidence="4" id="KW-1185">Reference proteome</keyword>
<evidence type="ECO:0000256" key="1">
    <source>
        <dbReference type="SAM" id="Coils"/>
    </source>
</evidence>
<evidence type="ECO:0000313" key="3">
    <source>
        <dbReference type="EMBL" id="EEH56719.1"/>
    </source>
</evidence>
<accession>C1MUZ6</accession>
<dbReference type="Proteomes" id="UP000001876">
    <property type="component" value="Unassembled WGS sequence"/>
</dbReference>
<evidence type="ECO:0000256" key="2">
    <source>
        <dbReference type="SAM" id="MobiDB-lite"/>
    </source>
</evidence>
<evidence type="ECO:0000313" key="4">
    <source>
        <dbReference type="Proteomes" id="UP000001876"/>
    </source>
</evidence>
<reference evidence="3 4" key="1">
    <citation type="journal article" date="2009" name="Science">
        <title>Green evolution and dynamic adaptations revealed by genomes of the marine picoeukaryotes Micromonas.</title>
        <authorList>
            <person name="Worden A.Z."/>
            <person name="Lee J.H."/>
            <person name="Mock T."/>
            <person name="Rouze P."/>
            <person name="Simmons M.P."/>
            <person name="Aerts A.L."/>
            <person name="Allen A.E."/>
            <person name="Cuvelier M.L."/>
            <person name="Derelle E."/>
            <person name="Everett M.V."/>
            <person name="Foulon E."/>
            <person name="Grimwood J."/>
            <person name="Gundlach H."/>
            <person name="Henrissat B."/>
            <person name="Napoli C."/>
            <person name="McDonald S.M."/>
            <person name="Parker M.S."/>
            <person name="Rombauts S."/>
            <person name="Salamov A."/>
            <person name="Von Dassow P."/>
            <person name="Badger J.H."/>
            <person name="Coutinho P.M."/>
            <person name="Demir E."/>
            <person name="Dubchak I."/>
            <person name="Gentemann C."/>
            <person name="Eikrem W."/>
            <person name="Gready J.E."/>
            <person name="John U."/>
            <person name="Lanier W."/>
            <person name="Lindquist E.A."/>
            <person name="Lucas S."/>
            <person name="Mayer K.F."/>
            <person name="Moreau H."/>
            <person name="Not F."/>
            <person name="Otillar R."/>
            <person name="Panaud O."/>
            <person name="Pangilinan J."/>
            <person name="Paulsen I."/>
            <person name="Piegu B."/>
            <person name="Poliakov A."/>
            <person name="Robbens S."/>
            <person name="Schmutz J."/>
            <person name="Toulza E."/>
            <person name="Wyss T."/>
            <person name="Zelensky A."/>
            <person name="Zhou K."/>
            <person name="Armbrust E.V."/>
            <person name="Bhattacharya D."/>
            <person name="Goodenough U.W."/>
            <person name="Van de Peer Y."/>
            <person name="Grigoriev I.V."/>
        </authorList>
    </citation>
    <scope>NUCLEOTIDE SEQUENCE [LARGE SCALE GENOMIC DNA]</scope>
    <source>
        <strain evidence="3 4">CCMP1545</strain>
    </source>
</reference>
<protein>
    <submittedName>
        <fullName evidence="3">Predicted protein</fullName>
    </submittedName>
</protein>
<gene>
    <name evidence="3" type="ORF">MICPUCDRAFT_58994</name>
</gene>
<dbReference type="EMBL" id="GG663740">
    <property type="protein sequence ID" value="EEH56719.1"/>
    <property type="molecule type" value="Genomic_DNA"/>
</dbReference>
<feature type="region of interest" description="Disordered" evidence="2">
    <location>
        <begin position="1"/>
        <end position="35"/>
    </location>
</feature>
<dbReference type="RefSeq" id="XP_003059587.1">
    <property type="nucleotide sequence ID" value="XM_003059541.1"/>
</dbReference>
<sequence length="300" mass="32653">MDGASEHAPTASTAPYARRPGEGVRTTSTIPGDGTDVEIMEVDDVAERVRAFSLRPLDDLAAMLADVEAKIPEMNDQMKAAAAAGDYEIAADIKARSTRLAEKAGIIKRAQVAAIAAKKKRARDEHESKKKRAREEREGRGDIALPAAADVAARANAVWDARIAEITEPLKSAQDTVLCIVKQGVELAAAGGSTKLRVLTGVVQEALIRALLLLTSEKARQLYSNRYPYQNGGRGYPLDEIVEEYMDQMTRMADFTGLSPVDFQISAWFREKVERCFREAPEKVVGGRAKAQKSSSSIHI</sequence>
<dbReference type="GeneID" id="9684718"/>
<keyword evidence="1" id="KW-0175">Coiled coil</keyword>
<name>C1MUZ6_MICPC</name>
<proteinExistence type="predicted"/>